<dbReference type="KEGG" id="pcw:110200322"/>
<feature type="disulfide bond" evidence="16">
    <location>
        <begin position="2085"/>
        <end position="2233"/>
    </location>
</feature>
<dbReference type="Pfam" id="PF07732">
    <property type="entry name" value="Cu-oxidase_3"/>
    <property type="match status" value="1"/>
</dbReference>
<feature type="region of interest" description="Disordered" evidence="17">
    <location>
        <begin position="1075"/>
        <end position="1095"/>
    </location>
</feature>
<dbReference type="GO" id="GO:0005886">
    <property type="term" value="C:plasma membrane"/>
    <property type="evidence" value="ECO:0007669"/>
    <property type="project" value="TreeGrafter"/>
</dbReference>
<feature type="disulfide bond" evidence="16">
    <location>
        <begin position="1931"/>
        <end position="1935"/>
    </location>
</feature>
<keyword evidence="8 18" id="KW-0732">Signal</keyword>
<dbReference type="CTD" id="2157"/>
<dbReference type="Gene3D" id="2.60.120.260">
    <property type="entry name" value="Galactose-binding domain-like"/>
    <property type="match status" value="2"/>
</dbReference>
<dbReference type="Pfam" id="PF00394">
    <property type="entry name" value="Cu-oxidase"/>
    <property type="match status" value="1"/>
</dbReference>
<evidence type="ECO:0000256" key="2">
    <source>
        <dbReference type="ARBA" id="ARBA00010609"/>
    </source>
</evidence>
<dbReference type="FunFam" id="2.60.40.420:FF:000051">
    <property type="entry name" value="Coagulation factor VIII"/>
    <property type="match status" value="1"/>
</dbReference>
<feature type="disulfide bond" evidence="16">
    <location>
        <begin position="550"/>
        <end position="576"/>
    </location>
</feature>
<keyword evidence="9" id="KW-0677">Repeat</keyword>
<feature type="disulfide bond" evidence="16">
    <location>
        <begin position="1864"/>
        <end position="1890"/>
    </location>
</feature>
<evidence type="ECO:0000256" key="6">
    <source>
        <dbReference type="ARBA" id="ARBA00022696"/>
    </source>
</evidence>
<dbReference type="InterPro" id="IPR024715">
    <property type="entry name" value="Factor_5/8-like"/>
</dbReference>
<evidence type="ECO:0000256" key="3">
    <source>
        <dbReference type="ARBA" id="ARBA00022486"/>
    </source>
</evidence>
<evidence type="ECO:0000259" key="19">
    <source>
        <dbReference type="PROSITE" id="PS50022"/>
    </source>
</evidence>
<dbReference type="GO" id="GO:0007596">
    <property type="term" value="P:blood coagulation"/>
    <property type="evidence" value="ECO:0007669"/>
    <property type="project" value="UniProtKB-KW"/>
</dbReference>
<dbReference type="InterPro" id="IPR001117">
    <property type="entry name" value="Cu-oxidase_2nd"/>
</dbReference>
<evidence type="ECO:0000256" key="12">
    <source>
        <dbReference type="ARBA" id="ARBA00023157"/>
    </source>
</evidence>
<reference evidence="21" key="1">
    <citation type="submission" date="2025-08" db="UniProtKB">
        <authorList>
            <consortium name="RefSeq"/>
        </authorList>
    </citation>
    <scope>IDENTIFICATION</scope>
    <source>
        <tissue evidence="21">Spleen</tissue>
    </source>
</reference>
<dbReference type="PROSITE" id="PS01285">
    <property type="entry name" value="FA58C_1"/>
    <property type="match status" value="2"/>
</dbReference>
<keyword evidence="12 16" id="KW-1015">Disulfide bond</keyword>
<comment type="subcellular location">
    <subcellularLocation>
        <location evidence="1">Secreted</location>
        <location evidence="1">Extracellular space</location>
    </subcellularLocation>
</comment>
<comment type="similarity">
    <text evidence="2">Belongs to the multicopper oxidase family.</text>
</comment>
<evidence type="ECO:0000256" key="15">
    <source>
        <dbReference type="ARBA" id="ARBA00078860"/>
    </source>
</evidence>
<dbReference type="InterPro" id="IPR000421">
    <property type="entry name" value="FA58C"/>
</dbReference>
<feature type="region of interest" description="Disordered" evidence="17">
    <location>
        <begin position="1341"/>
        <end position="1376"/>
    </location>
</feature>
<dbReference type="GO" id="GO:0005507">
    <property type="term" value="F:copper ion binding"/>
    <property type="evidence" value="ECO:0007669"/>
    <property type="project" value="InterPro"/>
</dbReference>
<keyword evidence="5" id="KW-0765">Sulfation</keyword>
<dbReference type="SUPFAM" id="SSF49785">
    <property type="entry name" value="Galactose-binding domain-like"/>
    <property type="match status" value="2"/>
</dbReference>
<feature type="compositionally biased region" description="Polar residues" evidence="17">
    <location>
        <begin position="798"/>
        <end position="807"/>
    </location>
</feature>
<dbReference type="GO" id="GO:0006953">
    <property type="term" value="P:acute-phase response"/>
    <property type="evidence" value="ECO:0007669"/>
    <property type="project" value="UniProtKB-KW"/>
</dbReference>
<evidence type="ECO:0000313" key="20">
    <source>
        <dbReference type="Proteomes" id="UP000515140"/>
    </source>
</evidence>
<feature type="disulfide bond" evidence="16">
    <location>
        <begin position="272"/>
        <end position="353"/>
    </location>
</feature>
<dbReference type="InterPro" id="IPR033138">
    <property type="entry name" value="Cu_oxidase_CS"/>
</dbReference>
<dbReference type="GO" id="GO:0005576">
    <property type="term" value="C:extracellular region"/>
    <property type="evidence" value="ECO:0007669"/>
    <property type="project" value="UniProtKB-SubCell"/>
</dbReference>
<dbReference type="CDD" id="cd00057">
    <property type="entry name" value="FA58C"/>
    <property type="match status" value="2"/>
</dbReference>
<evidence type="ECO:0000256" key="1">
    <source>
        <dbReference type="ARBA" id="ARBA00004239"/>
    </source>
</evidence>
<dbReference type="RefSeq" id="XP_020831236.1">
    <property type="nucleotide sequence ID" value="XM_020975577.1"/>
</dbReference>
<dbReference type="Pfam" id="PF07731">
    <property type="entry name" value="Cu-oxidase_2"/>
    <property type="match status" value="2"/>
</dbReference>
<keyword evidence="10" id="KW-0106">Calcium</keyword>
<dbReference type="FunFam" id="2.60.40.420:FF:000028">
    <property type="entry name" value="Ceruloplasmin"/>
    <property type="match status" value="1"/>
</dbReference>
<feature type="domain" description="F5/8 type C" evidence="19">
    <location>
        <begin position="2085"/>
        <end position="2233"/>
    </location>
</feature>
<feature type="compositionally biased region" description="Basic and acidic residues" evidence="17">
    <location>
        <begin position="1341"/>
        <end position="1357"/>
    </location>
</feature>
<feature type="compositionally biased region" description="Polar residues" evidence="17">
    <location>
        <begin position="777"/>
        <end position="787"/>
    </location>
</feature>
<dbReference type="GeneID" id="110200322"/>
<evidence type="ECO:0000256" key="17">
    <source>
        <dbReference type="SAM" id="MobiDB-lite"/>
    </source>
</evidence>
<keyword evidence="7" id="KW-0479">Metal-binding</keyword>
<evidence type="ECO:0000256" key="11">
    <source>
        <dbReference type="ARBA" id="ARBA00023084"/>
    </source>
</evidence>
<keyword evidence="13" id="KW-0325">Glycoprotein</keyword>
<evidence type="ECO:0000256" key="14">
    <source>
        <dbReference type="ARBA" id="ARBA00067781"/>
    </source>
</evidence>
<feature type="disulfide bond" evidence="16">
    <location>
        <begin position="177"/>
        <end position="203"/>
    </location>
</feature>
<keyword evidence="3" id="KW-0011">Acute phase</keyword>
<keyword evidence="4" id="KW-0964">Secreted</keyword>
<dbReference type="InterPro" id="IPR050633">
    <property type="entry name" value="Neuropilin_MCO_CoagFactor"/>
</dbReference>
<evidence type="ECO:0000256" key="5">
    <source>
        <dbReference type="ARBA" id="ARBA00022641"/>
    </source>
</evidence>
<evidence type="ECO:0000313" key="21">
    <source>
        <dbReference type="RefSeq" id="XP_020831236.1"/>
    </source>
</evidence>
<evidence type="ECO:0000256" key="8">
    <source>
        <dbReference type="ARBA" id="ARBA00022729"/>
    </source>
</evidence>
<dbReference type="InterPro" id="IPR011706">
    <property type="entry name" value="Cu-oxidase_C"/>
</dbReference>
<evidence type="ECO:0000256" key="7">
    <source>
        <dbReference type="ARBA" id="ARBA00022723"/>
    </source>
</evidence>
<dbReference type="PIRSF" id="PIRSF000354">
    <property type="entry name" value="Factors_V_VIII"/>
    <property type="match status" value="1"/>
</dbReference>
<feature type="compositionally biased region" description="Polar residues" evidence="17">
    <location>
        <begin position="1081"/>
        <end position="1091"/>
    </location>
</feature>
<dbReference type="Proteomes" id="UP000515140">
    <property type="component" value="Unplaced"/>
</dbReference>
<feature type="signal peptide" evidence="18">
    <location>
        <begin position="1"/>
        <end position="23"/>
    </location>
</feature>
<feature type="disulfide bond" evidence="16">
    <location>
        <begin position="652"/>
        <end position="733"/>
    </location>
</feature>
<dbReference type="SMART" id="SM00231">
    <property type="entry name" value="FA58C"/>
    <property type="match status" value="2"/>
</dbReference>
<feature type="compositionally biased region" description="Basic and acidic residues" evidence="17">
    <location>
        <begin position="1616"/>
        <end position="1625"/>
    </location>
</feature>
<dbReference type="InterPro" id="IPR008972">
    <property type="entry name" value="Cupredoxin"/>
</dbReference>
<feature type="region of interest" description="Disordered" evidence="17">
    <location>
        <begin position="955"/>
        <end position="987"/>
    </location>
</feature>
<keyword evidence="20" id="KW-1185">Reference proteome</keyword>
<dbReference type="PANTHER" id="PTHR46806">
    <property type="entry name" value="F5/8 TYPE C DOMAIN-CONTAINING PROTEIN"/>
    <property type="match status" value="1"/>
</dbReference>
<dbReference type="InterPro" id="IPR008979">
    <property type="entry name" value="Galactose-bd-like_sf"/>
</dbReference>
<dbReference type="FunFam" id="2.60.40.420:FF:000026">
    <property type="entry name" value="Coagulation factor VIII (Predicted)"/>
    <property type="match status" value="1"/>
</dbReference>
<dbReference type="Pfam" id="PF00754">
    <property type="entry name" value="F5_F8_type_C"/>
    <property type="match status" value="2"/>
</dbReference>
<gene>
    <name evidence="21" type="primary">F8</name>
</gene>
<dbReference type="PROSITE" id="PS50022">
    <property type="entry name" value="FA58C_3"/>
    <property type="match status" value="2"/>
</dbReference>
<evidence type="ECO:0000256" key="10">
    <source>
        <dbReference type="ARBA" id="ARBA00022837"/>
    </source>
</evidence>
<dbReference type="GO" id="GO:0031091">
    <property type="term" value="C:platelet alpha granule"/>
    <property type="evidence" value="ECO:0007669"/>
    <property type="project" value="UniProtKB-ARBA"/>
</dbReference>
<evidence type="ECO:0000256" key="18">
    <source>
        <dbReference type="SAM" id="SignalP"/>
    </source>
</evidence>
<sequence length="2396" mass="270169">MKEGIQLLLLASFLLCLPKESICATRRYYIGAVELYWDYRRSELLNTVSLERGFPPRVPKSFASDGSTLYKKAVFAEYTDSRFLQAKPRAPWMGLLGPTIRAEVYDTVVITLKNMASHPVSLHAVGISYWKASEGARYNDQTNYIEKQDDKVAPGASYTYVWHVLKENSPMDHDPPCLTYSYLSHVDTVKDLNTGLIGALLVCKEGSLDRGGTQHLQEFVLLFAVFDEGKSWHSEPDGPKTEAKVYQSKKLYSKVHTINGYVNGSLPDLLVCHRKLVHWHVIGMGTAPEVHSIFLESHTFLVRNHRLTSLEISPATFLTAQTLPMDTGRFLMFCQISSHQHDGMEAYVHVEACPEEPQVRRESTSEDYYDDYEQDTEVFLLDDASDSPFLQARSVAKKHPKAWFHYIAVQEADWDYAPASFVDPSARGSKSHYLNSHPQWIGRKYKKARYIAYTDETFKTPQSSQQESGILGPLLYGEVGDTLLIIFKNLASRPYNIYPHGLISVSPLHSGRLPKGVKDVKDVPIMPGQTFKYKWEVTLEDGPTQADPRCLTRYYSSSVNAERDLASGLIGPLLICHKETVDQRGNQMMSDKRNVLLFSIFDENRSWYLPENMQRLILDAAEVHPQDPEFYASNVMHSINGYVFNSLHLAACLHEVAYWHILSVGAQTDFLSVFFSGYTFKHNMVFEDTLTLFPFSGDTVYMTMDNPGTWMLGCHNPEFRNRGMTALLKVATCARNTEDSQEYYDELPADLLRKDSFLEPRSLRSIQHQHPCPNKLPSPSTTASNSDPVEVYSHLQEESQGPTSQNLMPGDTPVLSKHCLADPGNLFQPALEDTTYEPLPMNYLPGPREQSSQGPGRVQKLRKPTESPSLNQTFQHYGIGSPIPLIRPGLHPKSNKPTWGHLQALIRVPMRKEDSELPRSSENITLSPALLASNLMAAALRETTSQIPFVQWKETGSMSRHPETLGGPKGPPLAEKATPIQLRDPNPADSKALEVASKNDKVVSLESKMDGGFQEMSAQEARAAEGKAFKGNISLVRSNMAAGGSVSPPRLPMGGPVVLYENGLLVGKDIVSVKDAESHETPSQGNSSTLPDRNVTVPMPHHLPADEMALRKELMDPPRKIRSVPLAIDSMKTVSFHQEDSAFFRKVSPPDLVSGKRAKERKDPQAPETEIALEHPMTTVLALELWDRKNPFSEKSTVAPAEKTFTNDPDLRGMRLKDNSKNVWPTQLVTIQGTYTPRQRSQFQEVIERMETPDSENIASPPPYLVTHRKKLLKALFLSSIKENDTLEGGSENTLKLVLPNSQLLTNTLISPTSDAGLQKTHLFARGGIILQKNVKEINSESHTLDNHSEQRADRDPSPSQKSPSQGLLLEEPETGNEFEDNAKAIQWSKIRQFILQGNMLKPDSREVQKAATSHPLLTYWPGSSQGASRPDDSTVSSQKAQLFPSPSPTQLVLSSSYTDSSQLQSTDHINNLKERSHETQEGNWAMYAIKESNVTLNTLSLELSEGQEVGSAQGEMTSFQRHPGKPAHQEDLPDLDIRSEMQVAPHSSITDHPHHLAEAISLRSQAATESSKGMRSEEVALIKGEAKALARPFPKEIHPFFWASHIANQMFTGEEWKSQDHQPEDQAFPKTDTIPHLSLLKREEKLTEGTSQEQAEPPPTLGLSSSESPQQPSALNFLPEETVPTSVQLETEKDSYDDSSLDIQVEDFDIYEDSESQGPRSFQKRTRHYFIAAQEKIWDYGLNKSPHFLGGRVQNGSAWKYKKVVFQEFADRSFMEPLDRGELTEHLGLLGPYIRAEVEDYIVVTFKNQASRPYSFYSSLISYEEHQGQDSDLRKKEVKPEETKTYSWKVEPHMAPTDKEFDCKAWAYFSDIDLEKDLHSGLIGPILICHPNKLNPSHGRQLTVQEFTLFFTIFDETKSWYFTENMERNCKPPCKVQMDDFGFQRNNRFHAINGYVKDTLPGLVMAQHQRIRWYLLSMGSNENIYSIHFSGQVFTVRTKKEYKMAVYNLYPGVFETVEMQPSQVGLWRVECMIGEHQQAGMSAILLVYNKLTSEEKRVQLEFTTTKRERNLQLPKCKDLHFKECQNALGMASGQIADSQITASGQYGQWAPKLARLNSAGSVNAWSTQDANPWIEVDLLDPMIIHGIKTQGARQKFSSLYISQFTIRHSLDGQTWKDYRGNSTGTMMVFFGNVDASGIKENVFDPPIVAQYIRLQPSHFSVRSTLRMELLGCELDSCSLPLGMENRSISDAQVTASSHKTNVFANWAPSQARLNLEGRANAWRPRDNGQREWLQVDFWKLMKVTGVTTQGVKSILTSMYVKEFLLSSSQDGKNWTFFRQNNKVKIFKGNQDYSSPVVNPVRPPLFARHLRIHPWSWANHIALRVEVLGCDTQQLY</sequence>
<dbReference type="InParanoid" id="A0A6P5JJE9"/>
<dbReference type="GO" id="GO:0016491">
    <property type="term" value="F:oxidoreductase activity"/>
    <property type="evidence" value="ECO:0007669"/>
    <property type="project" value="InterPro"/>
</dbReference>
<accession>A0A6P5JJE9</accession>
<dbReference type="Gene3D" id="2.60.40.420">
    <property type="entry name" value="Cupredoxins - blue copper proteins"/>
    <property type="match status" value="6"/>
</dbReference>
<evidence type="ECO:0000256" key="9">
    <source>
        <dbReference type="ARBA" id="ARBA00022737"/>
    </source>
</evidence>
<feature type="region of interest" description="Disordered" evidence="17">
    <location>
        <begin position="1616"/>
        <end position="1675"/>
    </location>
</feature>
<feature type="compositionally biased region" description="Polar residues" evidence="17">
    <location>
        <begin position="1422"/>
        <end position="1441"/>
    </location>
</feature>
<feature type="compositionally biased region" description="Polar residues" evidence="17">
    <location>
        <begin position="1663"/>
        <end position="1675"/>
    </location>
</feature>
<feature type="region of interest" description="Disordered" evidence="17">
    <location>
        <begin position="1418"/>
        <end position="1450"/>
    </location>
</feature>
<dbReference type="PROSITE" id="PS01286">
    <property type="entry name" value="FA58C_2"/>
    <property type="match status" value="2"/>
</dbReference>
<dbReference type="PANTHER" id="PTHR46806:SF7">
    <property type="entry name" value="COAGULATION FACTOR VIII"/>
    <property type="match status" value="1"/>
</dbReference>
<keyword evidence="11" id="KW-0094">Blood coagulation</keyword>
<evidence type="ECO:0000256" key="16">
    <source>
        <dbReference type="PIRSR" id="PIRSR000354-1"/>
    </source>
</evidence>
<dbReference type="FunFam" id="2.60.120.260:FF:000002">
    <property type="entry name" value="Coagulation factor VIII"/>
    <property type="match status" value="2"/>
</dbReference>
<protein>
    <recommendedName>
        <fullName evidence="14">Coagulation factor VIII</fullName>
    </recommendedName>
    <alternativeName>
        <fullName evidence="15">Procoagulant component</fullName>
    </alternativeName>
</protein>
<organism evidence="20 21">
    <name type="scientific">Phascolarctos cinereus</name>
    <name type="common">Koala</name>
    <dbReference type="NCBI Taxonomy" id="38626"/>
    <lineage>
        <taxon>Eukaryota</taxon>
        <taxon>Metazoa</taxon>
        <taxon>Chordata</taxon>
        <taxon>Craniata</taxon>
        <taxon>Vertebrata</taxon>
        <taxon>Euteleostomi</taxon>
        <taxon>Mammalia</taxon>
        <taxon>Metatheria</taxon>
        <taxon>Diprotodontia</taxon>
        <taxon>Phascolarctidae</taxon>
        <taxon>Phascolarctos</taxon>
    </lineage>
</organism>
<dbReference type="FunFam" id="2.60.40.420:FF:000011">
    <property type="entry name" value="Coagulation factor VIII (Predicted)"/>
    <property type="match status" value="1"/>
</dbReference>
<dbReference type="FunCoup" id="A0A6P5JJE9">
    <property type="interactions" value="176"/>
</dbReference>
<dbReference type="SUPFAM" id="SSF49503">
    <property type="entry name" value="Cupredoxins"/>
    <property type="match status" value="6"/>
</dbReference>
<proteinExistence type="inferred from homology"/>
<feature type="region of interest" description="Disordered" evidence="17">
    <location>
        <begin position="767"/>
        <end position="871"/>
    </location>
</feature>
<evidence type="ECO:0000256" key="4">
    <source>
        <dbReference type="ARBA" id="ARBA00022525"/>
    </source>
</evidence>
<evidence type="ECO:0000256" key="13">
    <source>
        <dbReference type="ARBA" id="ARBA00023180"/>
    </source>
</evidence>
<dbReference type="InterPro" id="IPR011707">
    <property type="entry name" value="Cu-oxidase-like_N"/>
</dbReference>
<feature type="domain" description="F5/8 type C" evidence="19">
    <location>
        <begin position="2238"/>
        <end position="2390"/>
    </location>
</feature>
<dbReference type="GO" id="GO:0038023">
    <property type="term" value="F:signaling receptor activity"/>
    <property type="evidence" value="ECO:0007669"/>
    <property type="project" value="TreeGrafter"/>
</dbReference>
<keyword evidence="6" id="KW-0356">Hemostasis</keyword>
<dbReference type="PROSITE" id="PS00079">
    <property type="entry name" value="MULTICOPPER_OXIDASE1"/>
    <property type="match status" value="2"/>
</dbReference>
<feature type="chain" id="PRO_5028028602" description="Coagulation factor VIII" evidence="18">
    <location>
        <begin position="24"/>
        <end position="2396"/>
    </location>
</feature>
<name>A0A6P5JJE9_PHACI</name>